<evidence type="ECO:0000256" key="4">
    <source>
        <dbReference type="ARBA" id="ARBA00022023"/>
    </source>
</evidence>
<reference evidence="15" key="1">
    <citation type="journal article" date="2011" name="PLoS Biol.">
        <title>Gene gain and loss during evolution of obligate parasitism in the white rust pathogen of Arabidopsis thaliana.</title>
        <authorList>
            <person name="Kemen E."/>
            <person name="Gardiner A."/>
            <person name="Schultz-Larsen T."/>
            <person name="Kemen A.C."/>
            <person name="Balmuth A.L."/>
            <person name="Robert-Seilaniantz A."/>
            <person name="Bailey K."/>
            <person name="Holub E."/>
            <person name="Studholme D.J."/>
            <person name="Maclean D."/>
            <person name="Jones J.D."/>
        </authorList>
    </citation>
    <scope>NUCLEOTIDE SEQUENCE</scope>
</reference>
<keyword evidence="12 13" id="KW-0326">Glycosidase</keyword>
<evidence type="ECO:0000256" key="13">
    <source>
        <dbReference type="RuleBase" id="RU365096"/>
    </source>
</evidence>
<organism evidence="15">
    <name type="scientific">Albugo laibachii Nc14</name>
    <dbReference type="NCBI Taxonomy" id="890382"/>
    <lineage>
        <taxon>Eukaryota</taxon>
        <taxon>Sar</taxon>
        <taxon>Stramenopiles</taxon>
        <taxon>Oomycota</taxon>
        <taxon>Peronosporomycetes</taxon>
        <taxon>Albuginales</taxon>
        <taxon>Albuginaceae</taxon>
        <taxon>Albugo</taxon>
    </lineage>
</organism>
<comment type="similarity">
    <text evidence="2 13">Belongs to the Nth/MutY family.</text>
</comment>
<dbReference type="Gene3D" id="3.90.79.10">
    <property type="entry name" value="Nucleoside Triphosphate Pyrophosphohydrolase"/>
    <property type="match status" value="1"/>
</dbReference>
<dbReference type="InterPro" id="IPR000445">
    <property type="entry name" value="HhH_motif"/>
</dbReference>
<comment type="cofactor">
    <cofactor evidence="13">
        <name>[4Fe-4S] cluster</name>
        <dbReference type="ChEBI" id="CHEBI:49883"/>
    </cofactor>
    <text evidence="13">Binds 1 [4Fe-4S] cluster.</text>
</comment>
<evidence type="ECO:0000256" key="2">
    <source>
        <dbReference type="ARBA" id="ARBA00008343"/>
    </source>
</evidence>
<evidence type="ECO:0000256" key="10">
    <source>
        <dbReference type="ARBA" id="ARBA00023014"/>
    </source>
</evidence>
<dbReference type="InterPro" id="IPR003265">
    <property type="entry name" value="HhH-GPD_domain"/>
</dbReference>
<dbReference type="EMBL" id="FR824048">
    <property type="protein sequence ID" value="CCA14321.1"/>
    <property type="molecule type" value="Genomic_DNA"/>
</dbReference>
<dbReference type="FunFam" id="1.10.340.30:FF:000002">
    <property type="entry name" value="Adenine DNA glycosylase"/>
    <property type="match status" value="1"/>
</dbReference>
<protein>
    <recommendedName>
        <fullName evidence="4 13">Adenine DNA glycosylase</fullName>
        <ecNumber evidence="3 13">3.2.2.31</ecNumber>
    </recommendedName>
</protein>
<feature type="domain" description="HhH-GPD" evidence="14">
    <location>
        <begin position="123"/>
        <end position="275"/>
    </location>
</feature>
<dbReference type="GO" id="GO:0006298">
    <property type="term" value="P:mismatch repair"/>
    <property type="evidence" value="ECO:0007669"/>
    <property type="project" value="TreeGrafter"/>
</dbReference>
<dbReference type="InterPro" id="IPR044298">
    <property type="entry name" value="MIG/MutY"/>
</dbReference>
<dbReference type="SUPFAM" id="SSF55811">
    <property type="entry name" value="Nudix"/>
    <property type="match status" value="1"/>
</dbReference>
<dbReference type="InterPro" id="IPR029119">
    <property type="entry name" value="MutY_C"/>
</dbReference>
<dbReference type="HOGENOM" id="CLU_012862_0_0_1"/>
<evidence type="ECO:0000256" key="1">
    <source>
        <dbReference type="ARBA" id="ARBA00000843"/>
    </source>
</evidence>
<dbReference type="AlphaFoldDB" id="F0VZV0"/>
<name>F0VZV0_9STRA</name>
<dbReference type="CDD" id="cd03431">
    <property type="entry name" value="NUDIX_DNA_Glycosylase_C-MutY"/>
    <property type="match status" value="1"/>
</dbReference>
<evidence type="ECO:0000256" key="3">
    <source>
        <dbReference type="ARBA" id="ARBA00012045"/>
    </source>
</evidence>
<dbReference type="Gene3D" id="1.10.1670.10">
    <property type="entry name" value="Helix-hairpin-Helix base-excision DNA repair enzymes (C-terminal)"/>
    <property type="match status" value="1"/>
</dbReference>
<evidence type="ECO:0000259" key="14">
    <source>
        <dbReference type="SMART" id="SM00478"/>
    </source>
</evidence>
<dbReference type="GO" id="GO:0051539">
    <property type="term" value="F:4 iron, 4 sulfur cluster binding"/>
    <property type="evidence" value="ECO:0007669"/>
    <property type="project" value="UniProtKB-UniRule"/>
</dbReference>
<dbReference type="GO" id="GO:0000701">
    <property type="term" value="F:purine-specific mismatch base pair DNA N-glycosylase activity"/>
    <property type="evidence" value="ECO:0007669"/>
    <property type="project" value="UniProtKB-EC"/>
</dbReference>
<reference evidence="15" key="2">
    <citation type="submission" date="2011-02" db="EMBL/GenBank/DDBJ databases">
        <authorList>
            <person name="MacLean D."/>
        </authorList>
    </citation>
    <scope>NUCLEOTIDE SEQUENCE</scope>
</reference>
<comment type="function">
    <text evidence="13">Adenine glycosylase active on G-A mispairs.</text>
</comment>
<dbReference type="InterPro" id="IPR004036">
    <property type="entry name" value="Endonuclease-III-like_CS2"/>
</dbReference>
<dbReference type="CDD" id="cd00056">
    <property type="entry name" value="ENDO3c"/>
    <property type="match status" value="1"/>
</dbReference>
<dbReference type="Pfam" id="PF00730">
    <property type="entry name" value="HhH-GPD"/>
    <property type="match status" value="1"/>
</dbReference>
<keyword evidence="11" id="KW-0234">DNA repair</keyword>
<dbReference type="GO" id="GO:0005634">
    <property type="term" value="C:nucleus"/>
    <property type="evidence" value="ECO:0007669"/>
    <property type="project" value="TreeGrafter"/>
</dbReference>
<dbReference type="Pfam" id="PF14815">
    <property type="entry name" value="NUDIX_4"/>
    <property type="match status" value="1"/>
</dbReference>
<accession>F0VZV0</accession>
<dbReference type="InterPro" id="IPR015797">
    <property type="entry name" value="NUDIX_hydrolase-like_dom_sf"/>
</dbReference>
<dbReference type="SMART" id="SM00478">
    <property type="entry name" value="ENDO3c"/>
    <property type="match status" value="1"/>
</dbReference>
<keyword evidence="5" id="KW-0004">4Fe-4S</keyword>
<dbReference type="PANTHER" id="PTHR42944:SF1">
    <property type="entry name" value="ADENINE DNA GLYCOSYLASE"/>
    <property type="match status" value="1"/>
</dbReference>
<dbReference type="GO" id="GO:0032357">
    <property type="term" value="F:oxidized purine DNA binding"/>
    <property type="evidence" value="ECO:0007669"/>
    <property type="project" value="TreeGrafter"/>
</dbReference>
<proteinExistence type="inferred from homology"/>
<keyword evidence="7 13" id="KW-0227">DNA damage</keyword>
<dbReference type="PANTHER" id="PTHR42944">
    <property type="entry name" value="ADENINE DNA GLYCOSYLASE"/>
    <property type="match status" value="1"/>
</dbReference>
<dbReference type="SUPFAM" id="SSF48150">
    <property type="entry name" value="DNA-glycosylase"/>
    <property type="match status" value="1"/>
</dbReference>
<dbReference type="InterPro" id="IPR011257">
    <property type="entry name" value="DNA_glycosylase"/>
</dbReference>
<dbReference type="PROSITE" id="PS01155">
    <property type="entry name" value="ENDONUCLEASE_III_2"/>
    <property type="match status" value="1"/>
</dbReference>
<dbReference type="Gene3D" id="1.10.340.30">
    <property type="entry name" value="Hypothetical protein, domain 2"/>
    <property type="match status" value="1"/>
</dbReference>
<evidence type="ECO:0000256" key="7">
    <source>
        <dbReference type="ARBA" id="ARBA00022763"/>
    </source>
</evidence>
<evidence type="ECO:0000256" key="9">
    <source>
        <dbReference type="ARBA" id="ARBA00023004"/>
    </source>
</evidence>
<keyword evidence="10" id="KW-0411">Iron-sulfur</keyword>
<sequence length="528" mass="59551">MPKSVKSECSEPDIEDCVSPGATFCIFPHSDEYHQFTASEVCAIREKLVKWFHSHRRNLPWRGDPPPYKTTAAHTANDNTKGSIQSYFQKDPCVNVKLEPIVDEAIVASGSVSPYETWVSEIMLQQTRVDTVIDYFTRWIGRFPTIAQLASASEEEVNSMWAGLGYYRRARMLHAGAKYVMEKYDGELPSSVEALLTIPGIGRYTAGAIASIAFDKKEPLVDGNVIRVMARLRAVGADPKNKKMIDLSWKLAKDLVQSCDSPGNLNQALMELGATICGVQVARCTGCPLKNECLAYARKREDSSLDAHSCTICDLTRHQEWDCKSSNVLHYPLKPRKNASRNEELCIAVLSFVELKEKQQKSSESSDTNKVASTDPILESKLLNWKFLMSKRPKGVLLAGQWEFINMKMGDGTSVPPYKTRQDRIDEELCSTLKWTSHVDNRLKLQRRDLGSLTHVFSHVKHYMGIEHIQFSAKPSFHLDDKNRLRWMTIQDMRSFGITTGVMKILKLVSKSVGKKSSTILKRKRGIP</sequence>
<evidence type="ECO:0000256" key="12">
    <source>
        <dbReference type="ARBA" id="ARBA00023295"/>
    </source>
</evidence>
<gene>
    <name evidence="15" type="primary">AlNc14C3G428</name>
    <name evidence="15" type="ORF">ALNC14_004640</name>
</gene>
<evidence type="ECO:0000256" key="11">
    <source>
        <dbReference type="ARBA" id="ARBA00023204"/>
    </source>
</evidence>
<dbReference type="GO" id="GO:0006284">
    <property type="term" value="P:base-excision repair"/>
    <property type="evidence" value="ECO:0007669"/>
    <property type="project" value="UniProtKB-UniRule"/>
</dbReference>
<dbReference type="GO" id="GO:0035485">
    <property type="term" value="F:adenine/guanine mispair binding"/>
    <property type="evidence" value="ECO:0007669"/>
    <property type="project" value="TreeGrafter"/>
</dbReference>
<dbReference type="GO" id="GO:0046872">
    <property type="term" value="F:metal ion binding"/>
    <property type="evidence" value="ECO:0007669"/>
    <property type="project" value="UniProtKB-UniRule"/>
</dbReference>
<evidence type="ECO:0000256" key="5">
    <source>
        <dbReference type="ARBA" id="ARBA00022485"/>
    </source>
</evidence>
<dbReference type="Pfam" id="PF00633">
    <property type="entry name" value="HHH"/>
    <property type="match status" value="1"/>
</dbReference>
<evidence type="ECO:0000256" key="6">
    <source>
        <dbReference type="ARBA" id="ARBA00022723"/>
    </source>
</evidence>
<keyword evidence="6" id="KW-0479">Metal-binding</keyword>
<evidence type="ECO:0000256" key="8">
    <source>
        <dbReference type="ARBA" id="ARBA00022801"/>
    </source>
</evidence>
<evidence type="ECO:0000313" key="15">
    <source>
        <dbReference type="EMBL" id="CCA14321.1"/>
    </source>
</evidence>
<keyword evidence="8" id="KW-0378">Hydrolase</keyword>
<keyword evidence="9 13" id="KW-0408">Iron</keyword>
<dbReference type="InterPro" id="IPR023170">
    <property type="entry name" value="HhH_base_excis_C"/>
</dbReference>
<dbReference type="GO" id="GO:0034039">
    <property type="term" value="F:8-oxo-7,8-dihydroguanine DNA N-glycosylase activity"/>
    <property type="evidence" value="ECO:0007669"/>
    <property type="project" value="TreeGrafter"/>
</dbReference>
<dbReference type="EC" id="3.2.2.31" evidence="3 13"/>
<comment type="catalytic activity">
    <reaction evidence="1 13">
        <text>Hydrolyzes free adenine bases from 7,8-dihydro-8-oxoguanine:adenine mismatched double-stranded DNA, leaving an apurinic site.</text>
        <dbReference type="EC" id="3.2.2.31"/>
    </reaction>
</comment>